<dbReference type="PIRSF" id="PIRSF005962">
    <property type="entry name" value="Pept_M20D_amidohydro"/>
    <property type="match status" value="1"/>
</dbReference>
<accession>A0A246EDT2</accession>
<dbReference type="NCBIfam" id="TIGR01891">
    <property type="entry name" value="amidohydrolases"/>
    <property type="match status" value="1"/>
</dbReference>
<dbReference type="AlphaFoldDB" id="A0A246EDT2"/>
<feature type="binding site" evidence="2">
    <location>
        <position position="363"/>
    </location>
    <ligand>
        <name>Mn(2+)</name>
        <dbReference type="ChEBI" id="CHEBI:29035"/>
        <label>2</label>
    </ligand>
</feature>
<dbReference type="FunFam" id="3.30.70.360:FF:000001">
    <property type="entry name" value="N-acetyldiaminopimelate deacetylase"/>
    <property type="match status" value="1"/>
</dbReference>
<feature type="binding site" evidence="2">
    <location>
        <position position="104"/>
    </location>
    <ligand>
        <name>Mn(2+)</name>
        <dbReference type="ChEBI" id="CHEBI:29035"/>
        <label>2</label>
    </ligand>
</feature>
<feature type="binding site" evidence="2">
    <location>
        <position position="102"/>
    </location>
    <ligand>
        <name>Mn(2+)</name>
        <dbReference type="ChEBI" id="CHEBI:29035"/>
        <label>2</label>
    </ligand>
</feature>
<feature type="domain" description="Peptidase M20 dimerisation" evidence="3">
    <location>
        <begin position="186"/>
        <end position="283"/>
    </location>
</feature>
<evidence type="ECO:0000313" key="5">
    <source>
        <dbReference type="Proteomes" id="UP000197470"/>
    </source>
</evidence>
<dbReference type="Gene3D" id="3.40.630.10">
    <property type="entry name" value="Zn peptidases"/>
    <property type="match status" value="1"/>
</dbReference>
<dbReference type="Proteomes" id="UP000197470">
    <property type="component" value="Unassembled WGS sequence"/>
</dbReference>
<evidence type="ECO:0000313" key="4">
    <source>
        <dbReference type="EMBL" id="OWP24730.1"/>
    </source>
</evidence>
<keyword evidence="2" id="KW-0464">Manganese</keyword>
<dbReference type="Pfam" id="PF01546">
    <property type="entry name" value="Peptidase_M20"/>
    <property type="match status" value="1"/>
</dbReference>
<sequence length="392" mass="43358">MDIRKKAENIKDYIIEMRRYFHQNPELSLEEFETTKKIIEELNKMGIEVSTFKNGLTGCVGTIKGAKEGKTLLLRADIDALSVLEKTNLEFASKVKGKMHACGHDCHIAMLLGAAKILNEIKESFSGTIKLFFQPAEEIGMGAKLAIEQGVMDNVDACYGVHVTPRFDSSKINMQYGERMAATDVFKLTVEGVSSHGSSPHLGHDAIVASGAIITGLQTIVSRINNPLKPAVVTIGTIKGGQRFNIIANEVVMEGNVRTFDENFRKEIENYIREISESIAKAHECTAKLEYRYGTGVVINKDKNLVDIAQNAVKKLYGEETLIEMEKITGGEDFSLLMEKVPGIFGYIGTKNLNIPGSEKINHHECFTVDEEALIRGTAVAIQFTFDYLEGK</sequence>
<keyword evidence="2" id="KW-0479">Metal-binding</keyword>
<dbReference type="InterPro" id="IPR036264">
    <property type="entry name" value="Bact_exopeptidase_dim_dom"/>
</dbReference>
<feature type="binding site" evidence="2">
    <location>
        <position position="162"/>
    </location>
    <ligand>
        <name>Mn(2+)</name>
        <dbReference type="ChEBI" id="CHEBI:29035"/>
        <label>2</label>
    </ligand>
</feature>
<name>A0A246EDT2_FUSNP</name>
<dbReference type="Gene3D" id="3.30.70.360">
    <property type="match status" value="1"/>
</dbReference>
<reference evidence="4 5" key="1">
    <citation type="submission" date="2017-05" db="EMBL/GenBank/DDBJ databases">
        <title>Genome sequencing of Fusobacterium nucleatum subsp. polymorphum KCOM 1001 (=ChDC F119).</title>
        <authorList>
            <person name="Kook J.-K."/>
            <person name="Park S.-N."/>
            <person name="Lim Y.K."/>
            <person name="Roh H."/>
        </authorList>
    </citation>
    <scope>NUCLEOTIDE SEQUENCE [LARGE SCALE GENOMIC DNA]</scope>
    <source>
        <strain evidence="4 5">KCOM 1001</strain>
    </source>
</reference>
<evidence type="ECO:0000256" key="2">
    <source>
        <dbReference type="PIRSR" id="PIRSR005962-1"/>
    </source>
</evidence>
<dbReference type="SUPFAM" id="SSF53187">
    <property type="entry name" value="Zn-dependent exopeptidases"/>
    <property type="match status" value="1"/>
</dbReference>
<comment type="caution">
    <text evidence="4">The sequence shown here is derived from an EMBL/GenBank/DDBJ whole genome shotgun (WGS) entry which is preliminary data.</text>
</comment>
<dbReference type="SUPFAM" id="SSF55031">
    <property type="entry name" value="Bacterial exopeptidase dimerisation domain"/>
    <property type="match status" value="1"/>
</dbReference>
<organism evidence="4 5">
    <name type="scientific">Fusobacterium nucleatum subsp. polymorphum</name>
    <name type="common">Fusobacterium polymorphum</name>
    <dbReference type="NCBI Taxonomy" id="76857"/>
    <lineage>
        <taxon>Bacteria</taxon>
        <taxon>Fusobacteriati</taxon>
        <taxon>Fusobacteriota</taxon>
        <taxon>Fusobacteriia</taxon>
        <taxon>Fusobacteriales</taxon>
        <taxon>Fusobacteriaceae</taxon>
        <taxon>Fusobacterium</taxon>
    </lineage>
</organism>
<feature type="binding site" evidence="2">
    <location>
        <position position="138"/>
    </location>
    <ligand>
        <name>Mn(2+)</name>
        <dbReference type="ChEBI" id="CHEBI:29035"/>
        <label>2</label>
    </ligand>
</feature>
<dbReference type="PANTHER" id="PTHR11014:SF63">
    <property type="entry name" value="METALLOPEPTIDASE, PUTATIVE (AFU_ORTHOLOGUE AFUA_6G09600)-RELATED"/>
    <property type="match status" value="1"/>
</dbReference>
<dbReference type="GO" id="GO:0046872">
    <property type="term" value="F:metal ion binding"/>
    <property type="evidence" value="ECO:0007669"/>
    <property type="project" value="UniProtKB-KW"/>
</dbReference>
<dbReference type="PANTHER" id="PTHR11014">
    <property type="entry name" value="PEPTIDASE M20 FAMILY MEMBER"/>
    <property type="match status" value="1"/>
</dbReference>
<dbReference type="Pfam" id="PF07687">
    <property type="entry name" value="M20_dimer"/>
    <property type="match status" value="1"/>
</dbReference>
<dbReference type="InterPro" id="IPR002933">
    <property type="entry name" value="Peptidase_M20"/>
</dbReference>
<dbReference type="InterPro" id="IPR011650">
    <property type="entry name" value="Peptidase_M20_dimer"/>
</dbReference>
<protein>
    <submittedName>
        <fullName evidence="4">Amidohydrolase</fullName>
    </submittedName>
</protein>
<dbReference type="InterPro" id="IPR017439">
    <property type="entry name" value="Amidohydrolase"/>
</dbReference>
<gene>
    <name evidence="4" type="ORF">CA839_01565</name>
</gene>
<dbReference type="GO" id="GO:0050118">
    <property type="term" value="F:N-acetyldiaminopimelate deacetylase activity"/>
    <property type="evidence" value="ECO:0007669"/>
    <property type="project" value="UniProtKB-ARBA"/>
</dbReference>
<comment type="cofactor">
    <cofactor evidence="2">
        <name>Mn(2+)</name>
        <dbReference type="ChEBI" id="CHEBI:29035"/>
    </cofactor>
    <text evidence="2">The Mn(2+) ion enhances activity.</text>
</comment>
<dbReference type="RefSeq" id="WP_088387620.1">
    <property type="nucleotide sequence ID" value="NZ_JAYFFW010000001.1"/>
</dbReference>
<dbReference type="GO" id="GO:0019877">
    <property type="term" value="P:diaminopimelate biosynthetic process"/>
    <property type="evidence" value="ECO:0007669"/>
    <property type="project" value="UniProtKB-ARBA"/>
</dbReference>
<proteinExistence type="predicted"/>
<dbReference type="EMBL" id="NHRT01000001">
    <property type="protein sequence ID" value="OWP24730.1"/>
    <property type="molecule type" value="Genomic_DNA"/>
</dbReference>
<evidence type="ECO:0000256" key="1">
    <source>
        <dbReference type="ARBA" id="ARBA00022801"/>
    </source>
</evidence>
<keyword evidence="1 4" id="KW-0378">Hydrolase</keyword>
<evidence type="ECO:0000259" key="3">
    <source>
        <dbReference type="Pfam" id="PF07687"/>
    </source>
</evidence>